<dbReference type="Proteomes" id="UP000679629">
    <property type="component" value="Chromosome"/>
</dbReference>
<gene>
    <name evidence="3" type="ORF">KJK29_24570</name>
</gene>
<keyword evidence="2" id="KW-0732">Signal</keyword>
<keyword evidence="4" id="KW-1185">Reference proteome</keyword>
<organism evidence="3 4">
    <name type="scientific">Streptomyces koelreuteriae</name>
    <dbReference type="NCBI Taxonomy" id="2838015"/>
    <lineage>
        <taxon>Bacteria</taxon>
        <taxon>Bacillati</taxon>
        <taxon>Actinomycetota</taxon>
        <taxon>Actinomycetes</taxon>
        <taxon>Kitasatosporales</taxon>
        <taxon>Streptomycetaceae</taxon>
        <taxon>Streptomyces</taxon>
    </lineage>
</organism>
<reference evidence="4" key="1">
    <citation type="submission" date="2021-05" db="EMBL/GenBank/DDBJ databases">
        <title>Direct Submission.</title>
        <authorList>
            <person name="Li K."/>
            <person name="Gao J."/>
        </authorList>
    </citation>
    <scope>NUCLEOTIDE SEQUENCE [LARGE SCALE GENOMIC DNA]</scope>
    <source>
        <strain evidence="4">MG62</strain>
    </source>
</reference>
<feature type="chain" id="PRO_5047113397" evidence="2">
    <location>
        <begin position="30"/>
        <end position="233"/>
    </location>
</feature>
<dbReference type="EMBL" id="CP075896">
    <property type="protein sequence ID" value="QWB25483.1"/>
    <property type="molecule type" value="Genomic_DNA"/>
</dbReference>
<proteinExistence type="predicted"/>
<protein>
    <submittedName>
        <fullName evidence="3">Uncharacterized protein</fullName>
    </submittedName>
</protein>
<accession>A0ABX8FW88</accession>
<evidence type="ECO:0000313" key="3">
    <source>
        <dbReference type="EMBL" id="QWB25483.1"/>
    </source>
</evidence>
<name>A0ABX8FW88_9ACTN</name>
<evidence type="ECO:0000256" key="1">
    <source>
        <dbReference type="SAM" id="MobiDB-lite"/>
    </source>
</evidence>
<dbReference type="RefSeq" id="WP_215121293.1">
    <property type="nucleotide sequence ID" value="NZ_CBDRKV010000001.1"/>
</dbReference>
<feature type="signal peptide" evidence="2">
    <location>
        <begin position="1"/>
        <end position="29"/>
    </location>
</feature>
<evidence type="ECO:0000256" key="2">
    <source>
        <dbReference type="SAM" id="SignalP"/>
    </source>
</evidence>
<evidence type="ECO:0000313" key="4">
    <source>
        <dbReference type="Proteomes" id="UP000679629"/>
    </source>
</evidence>
<sequence>MRALPARRIASSALCAALLVGITGPVAMAADSTRGHGQVASDARLPGADVRLVQIQRINWGTLTPVADLLNAVLRDNNGRITAAEAIRLGDAAKAALAEAAVEDDAQTPSPVAPLTPAPVILPAPVLPALPAMVPERRAADPVTDLLDLVLGTVDGLLEAVTGGVGGVLPLVDDLLGGVDELLAELTSAEPALQDEDAVPSVTSSTSTTPAAEPDDFFAPQISVLTPLLPPAP</sequence>
<feature type="compositionally biased region" description="Low complexity" evidence="1">
    <location>
        <begin position="199"/>
        <end position="212"/>
    </location>
</feature>
<feature type="region of interest" description="Disordered" evidence="1">
    <location>
        <begin position="191"/>
        <end position="218"/>
    </location>
</feature>